<evidence type="ECO:0000313" key="2">
    <source>
        <dbReference type="Proteomes" id="UP000078397"/>
    </source>
</evidence>
<dbReference type="GeneID" id="33937415"/>
<dbReference type="RefSeq" id="XP_022285960.1">
    <property type="nucleotide sequence ID" value="XM_022430296.1"/>
</dbReference>
<dbReference type="Proteomes" id="UP000078397">
    <property type="component" value="Unassembled WGS sequence"/>
</dbReference>
<organism evidence="1 2">
    <name type="scientific">Pochonia chlamydosporia 170</name>
    <dbReference type="NCBI Taxonomy" id="1380566"/>
    <lineage>
        <taxon>Eukaryota</taxon>
        <taxon>Fungi</taxon>
        <taxon>Dikarya</taxon>
        <taxon>Ascomycota</taxon>
        <taxon>Pezizomycotina</taxon>
        <taxon>Sordariomycetes</taxon>
        <taxon>Hypocreomycetidae</taxon>
        <taxon>Hypocreales</taxon>
        <taxon>Clavicipitaceae</taxon>
        <taxon>Pochonia</taxon>
    </lineage>
</organism>
<name>A0A219AS03_METCM</name>
<dbReference type="AlphaFoldDB" id="A0A219AS03"/>
<gene>
    <name evidence="1" type="ORF">VFPPC_18727</name>
</gene>
<sequence length="112" mass="12381">MLEPGHRLESRITTVNITLKSLDSLEFAGPTFTKSHTRTALLAPSCRTIPVSLFQSTGRIRTHYTTQRKRCTTARNRVHGSGIIQTQALVSQRSGKSGLFLGERVLGHAHDL</sequence>
<keyword evidence="2" id="KW-1185">Reference proteome</keyword>
<evidence type="ECO:0000313" key="1">
    <source>
        <dbReference type="EMBL" id="OWT43546.1"/>
    </source>
</evidence>
<protein>
    <submittedName>
        <fullName evidence="1">Uncharacterized protein</fullName>
    </submittedName>
</protein>
<dbReference type="KEGG" id="pchm:VFPPC_18727"/>
<accession>A0A219AS03</accession>
<comment type="caution">
    <text evidence="1">The sequence shown here is derived from an EMBL/GenBank/DDBJ whole genome shotgun (WGS) entry which is preliminary data.</text>
</comment>
<dbReference type="EMBL" id="LSBJ02000001">
    <property type="protein sequence ID" value="OWT43546.1"/>
    <property type="molecule type" value="Genomic_DNA"/>
</dbReference>
<reference evidence="1 2" key="1">
    <citation type="journal article" date="2016" name="PLoS Pathog.">
        <title>Biosynthesis of antibiotic leucinostatins in bio-control fungus Purpureocillium lilacinum and their inhibition on phytophthora revealed by genome mining.</title>
        <authorList>
            <person name="Wang G."/>
            <person name="Liu Z."/>
            <person name="Lin R."/>
            <person name="Li E."/>
            <person name="Mao Z."/>
            <person name="Ling J."/>
            <person name="Yang Y."/>
            <person name="Yin W.B."/>
            <person name="Xie B."/>
        </authorList>
    </citation>
    <scope>NUCLEOTIDE SEQUENCE [LARGE SCALE GENOMIC DNA]</scope>
    <source>
        <strain evidence="1">170</strain>
    </source>
</reference>
<proteinExistence type="predicted"/>